<organism evidence="2 3">
    <name type="scientific">Acropora cervicornis</name>
    <name type="common">Staghorn coral</name>
    <dbReference type="NCBI Taxonomy" id="6130"/>
    <lineage>
        <taxon>Eukaryota</taxon>
        <taxon>Metazoa</taxon>
        <taxon>Cnidaria</taxon>
        <taxon>Anthozoa</taxon>
        <taxon>Hexacorallia</taxon>
        <taxon>Scleractinia</taxon>
        <taxon>Astrocoeniina</taxon>
        <taxon>Acroporidae</taxon>
        <taxon>Acropora</taxon>
    </lineage>
</organism>
<evidence type="ECO:0000256" key="1">
    <source>
        <dbReference type="SAM" id="MobiDB-lite"/>
    </source>
</evidence>
<reference evidence="2" key="2">
    <citation type="journal article" date="2023" name="Science">
        <title>Genomic signatures of disease resistance in endangered staghorn corals.</title>
        <authorList>
            <person name="Vollmer S.V."/>
            <person name="Selwyn J.D."/>
            <person name="Despard B.A."/>
            <person name="Roesel C.L."/>
        </authorList>
    </citation>
    <scope>NUCLEOTIDE SEQUENCE</scope>
    <source>
        <strain evidence="2">K2</strain>
    </source>
</reference>
<dbReference type="EMBL" id="JARQWQ010000248">
    <property type="protein sequence ID" value="KAK2546885.1"/>
    <property type="molecule type" value="Genomic_DNA"/>
</dbReference>
<keyword evidence="3" id="KW-1185">Reference proteome</keyword>
<proteinExistence type="predicted"/>
<dbReference type="InterPro" id="IPR036691">
    <property type="entry name" value="Endo/exonu/phosph_ase_sf"/>
</dbReference>
<gene>
    <name evidence="2" type="ORF">P5673_033387</name>
</gene>
<name>A0AAD9PPZ9_ACRCE</name>
<dbReference type="AlphaFoldDB" id="A0AAD9PPZ9"/>
<protein>
    <submittedName>
        <fullName evidence="2">Uncharacterized protein</fullName>
    </submittedName>
</protein>
<reference evidence="2" key="1">
    <citation type="journal article" date="2023" name="G3 (Bethesda)">
        <title>Whole genome assembly and annotation of the endangered Caribbean coral Acropora cervicornis.</title>
        <authorList>
            <person name="Selwyn J.D."/>
            <person name="Vollmer S.V."/>
        </authorList>
    </citation>
    <scope>NUCLEOTIDE SEQUENCE</scope>
    <source>
        <strain evidence="2">K2</strain>
    </source>
</reference>
<accession>A0AAD9PPZ9</accession>
<dbReference type="Proteomes" id="UP001249851">
    <property type="component" value="Unassembled WGS sequence"/>
</dbReference>
<evidence type="ECO:0000313" key="3">
    <source>
        <dbReference type="Proteomes" id="UP001249851"/>
    </source>
</evidence>
<dbReference type="SUPFAM" id="SSF56219">
    <property type="entry name" value="DNase I-like"/>
    <property type="match status" value="1"/>
</dbReference>
<evidence type="ECO:0000313" key="2">
    <source>
        <dbReference type="EMBL" id="KAK2546885.1"/>
    </source>
</evidence>
<feature type="region of interest" description="Disordered" evidence="1">
    <location>
        <begin position="18"/>
        <end position="37"/>
    </location>
</feature>
<dbReference type="Gene3D" id="3.60.10.10">
    <property type="entry name" value="Endonuclease/exonuclease/phosphatase"/>
    <property type="match status" value="1"/>
</dbReference>
<comment type="caution">
    <text evidence="2">The sequence shown here is derived from an EMBL/GenBank/DDBJ whole genome shotgun (WGS) entry which is preliminary data.</text>
</comment>
<sequence>MGWEFTIRKSDGVKVYHKKKSDGVKGDHEKKSNGVGVHQERERWGQFTIRKSDGMRVHHQKKSNRVRIHHEKESNGFTFYYISLAYPRGMMFLLRLPENVGRELTSLFLAKEASFPRISCPVSCCKKSVRRTVMASSIKLLLAIRILRYSLAVNLLILPNDVSLNPGPTGPSLHSSFSSSSSFDSSIALENCNDISSHFDLGSDNKGLRIGHWNVNRLSSEKFDQIKLFLIGKSGRAQVDILFLTETLLKPDIPDVLYAVPGFSIYRHDRVSRCGGGVLVFVNDQLKLKRQDDLENLDLEVIWLEVFPIKSKRSLFLESIVHPGIL</sequence>
<feature type="compositionally biased region" description="Basic and acidic residues" evidence="1">
    <location>
        <begin position="21"/>
        <end position="37"/>
    </location>
</feature>